<evidence type="ECO:0000256" key="2">
    <source>
        <dbReference type="ARBA" id="ARBA00023002"/>
    </source>
</evidence>
<evidence type="ECO:0000256" key="15">
    <source>
        <dbReference type="ARBA" id="ARBA00048393"/>
    </source>
</evidence>
<evidence type="ECO:0000256" key="19">
    <source>
        <dbReference type="ARBA" id="ARBA00048921"/>
    </source>
</evidence>
<keyword evidence="22" id="KW-0472">Membrane</keyword>
<evidence type="ECO:0000256" key="21">
    <source>
        <dbReference type="ARBA" id="ARBA00049188"/>
    </source>
</evidence>
<comment type="catalytic activity">
    <reaction evidence="21">
        <text>resolvin E1 + NAD(+) = 18-oxo-resolvin E1 + NADH + H(+)</text>
        <dbReference type="Rhea" id="RHEA:49244"/>
        <dbReference type="ChEBI" id="CHEBI:15378"/>
        <dbReference type="ChEBI" id="CHEBI:57540"/>
        <dbReference type="ChEBI" id="CHEBI:57945"/>
        <dbReference type="ChEBI" id="CHEBI:91000"/>
        <dbReference type="ChEBI" id="CHEBI:91001"/>
    </reaction>
    <physiologicalReaction direction="left-to-right" evidence="21">
        <dbReference type="Rhea" id="RHEA:49245"/>
    </physiologicalReaction>
</comment>
<dbReference type="EMBL" id="BGPR01032071">
    <property type="protein sequence ID" value="GBO05423.1"/>
    <property type="molecule type" value="Genomic_DNA"/>
</dbReference>
<evidence type="ECO:0000313" key="23">
    <source>
        <dbReference type="EMBL" id="GBO05423.1"/>
    </source>
</evidence>
<comment type="catalytic activity">
    <reaction evidence="15">
        <text>resolvin D2 + NAD(+) = 7-oxoresolvin D2 + NADH + H(+)</text>
        <dbReference type="Rhea" id="RHEA:53584"/>
        <dbReference type="ChEBI" id="CHEBI:15378"/>
        <dbReference type="ChEBI" id="CHEBI:57540"/>
        <dbReference type="ChEBI" id="CHEBI:57945"/>
        <dbReference type="ChEBI" id="CHEBI:133367"/>
        <dbReference type="ChEBI" id="CHEBI:137497"/>
    </reaction>
    <physiologicalReaction direction="left-to-right" evidence="15">
        <dbReference type="Rhea" id="RHEA:53585"/>
    </physiologicalReaction>
</comment>
<dbReference type="InterPro" id="IPR002347">
    <property type="entry name" value="SDR_fam"/>
</dbReference>
<dbReference type="OrthoDB" id="6437115at2759"/>
<comment type="function">
    <text evidence="8">Catalyzes the NAD-dependent dehydrogenation (oxidation) of a broad array of hydroxylated polyunsaturated fatty acids (mainly eicosanoids and docosanoids, including prostaglandins, lipoxins and resolvins), yielding their corresponding keto (oxo) metabolites. Decreases the levels of the pro-proliferative prostaglandins such as prostaglandin E2 (whose activity is increased in cancer because of an increase in the expression of cyclooxygenase 2) and generates oxo-fatty acid products that can profoundly influence cell function by abrogating pro-inflammatory cytokine expression. Converts resolvins E1, D1 and D2 to their oxo products, which represents a mode of resolvin inactivation. Resolvin E1 plays important roles during the resolution phase of acute inflammation, while resolvins D1 and D2 have a unique role in obesity-induced adipose inflammation.</text>
</comment>
<comment type="catalytic activity">
    <reaction evidence="13">
        <text>(11R)-hydroxy-(5Z,8Z,12E,14Z)-eicosatetraenoate + NAD(+) = 11-oxo-(5Z,8Z,12E,14Z)-eicosatetraenoate + NADH + H(+)</text>
        <dbReference type="Rhea" id="RHEA:48640"/>
        <dbReference type="ChEBI" id="CHEBI:15378"/>
        <dbReference type="ChEBI" id="CHEBI:57540"/>
        <dbReference type="ChEBI" id="CHEBI:57945"/>
        <dbReference type="ChEBI" id="CHEBI:78836"/>
        <dbReference type="ChEBI" id="CHEBI:90697"/>
    </reaction>
    <physiologicalReaction direction="left-to-right" evidence="13">
        <dbReference type="Rhea" id="RHEA:48641"/>
    </physiologicalReaction>
</comment>
<name>A0A4Y2TZ15_ARAVE</name>
<evidence type="ECO:0000313" key="24">
    <source>
        <dbReference type="Proteomes" id="UP000499080"/>
    </source>
</evidence>
<protein>
    <recommendedName>
        <fullName evidence="5">15-hydroxyprostaglandin dehydrogenase [NAD(+)]</fullName>
        <ecNumber evidence="3">1.1.1.141</ecNumber>
        <ecNumber evidence="4">1.1.1.232</ecNumber>
    </recommendedName>
    <alternativeName>
        <fullName evidence="7">Eicosanoid/docosanoid dehydrogenase [NAD(+)]</fullName>
    </alternativeName>
    <alternativeName>
        <fullName evidence="6">Prostaglandin dehydrogenase 1</fullName>
    </alternativeName>
</protein>
<evidence type="ECO:0000256" key="22">
    <source>
        <dbReference type="SAM" id="Phobius"/>
    </source>
</evidence>
<evidence type="ECO:0000256" key="12">
    <source>
        <dbReference type="ARBA" id="ARBA00048140"/>
    </source>
</evidence>
<comment type="catalytic activity">
    <reaction evidence="12">
        <text>15-oxo-(5S,6R)-dihydroxy-(7E,9E,11Z)-eicosatrienoate + NADH + H(+) = (5S,6R,15S)-trihydroxy-(7E,9E,11Z)-eicosatrienoate + NAD(+)</text>
        <dbReference type="Rhea" id="RHEA:41596"/>
        <dbReference type="ChEBI" id="CHEBI:15378"/>
        <dbReference type="ChEBI" id="CHEBI:57540"/>
        <dbReference type="ChEBI" id="CHEBI:57945"/>
        <dbReference type="ChEBI" id="CHEBI:78325"/>
        <dbReference type="ChEBI" id="CHEBI:78329"/>
    </reaction>
    <physiologicalReaction direction="left-to-right" evidence="12">
        <dbReference type="Rhea" id="RHEA:41597"/>
    </physiologicalReaction>
</comment>
<dbReference type="PRINTS" id="PR00081">
    <property type="entry name" value="GDHRDH"/>
</dbReference>
<evidence type="ECO:0000256" key="16">
    <source>
        <dbReference type="ARBA" id="ARBA00048535"/>
    </source>
</evidence>
<gene>
    <name evidence="23" type="ORF">AVEN_20861_1</name>
</gene>
<comment type="catalytic activity">
    <reaction evidence="9">
        <text>prostaglandin E1 + NAD(+) = 15-oxoprostaglandin E1 + NADH + H(+)</text>
        <dbReference type="Rhea" id="RHEA:16477"/>
        <dbReference type="ChEBI" id="CHEBI:15378"/>
        <dbReference type="ChEBI" id="CHEBI:57397"/>
        <dbReference type="ChEBI" id="CHEBI:57401"/>
        <dbReference type="ChEBI" id="CHEBI:57540"/>
        <dbReference type="ChEBI" id="CHEBI:57945"/>
    </reaction>
    <physiologicalReaction direction="left-to-right" evidence="9">
        <dbReference type="Rhea" id="RHEA:16478"/>
    </physiologicalReaction>
</comment>
<evidence type="ECO:0000256" key="8">
    <source>
        <dbReference type="ARBA" id="ARBA00045705"/>
    </source>
</evidence>
<dbReference type="SUPFAM" id="SSF51735">
    <property type="entry name" value="NAD(P)-binding Rossmann-fold domains"/>
    <property type="match status" value="1"/>
</dbReference>
<dbReference type="Gene3D" id="3.40.50.720">
    <property type="entry name" value="NAD(P)-binding Rossmann-like Domain"/>
    <property type="match status" value="1"/>
</dbReference>
<evidence type="ECO:0000256" key="6">
    <source>
        <dbReference type="ARBA" id="ARBA00041812"/>
    </source>
</evidence>
<comment type="catalytic activity">
    <reaction evidence="20">
        <text>(15S)-hydroxy-(5Z,8Z,11Z,13E)-eicosatetraenoate + NAD(+) = 15-oxo-(5Z,8Z,11Z,13E)-eicosatetraenoate + NADH + H(+)</text>
        <dbReference type="Rhea" id="RHEA:23260"/>
        <dbReference type="ChEBI" id="CHEBI:15378"/>
        <dbReference type="ChEBI" id="CHEBI:57409"/>
        <dbReference type="ChEBI" id="CHEBI:57410"/>
        <dbReference type="ChEBI" id="CHEBI:57540"/>
        <dbReference type="ChEBI" id="CHEBI:57945"/>
        <dbReference type="EC" id="1.1.1.232"/>
    </reaction>
    <physiologicalReaction direction="left-to-right" evidence="20">
        <dbReference type="Rhea" id="RHEA:23261"/>
    </physiologicalReaction>
</comment>
<dbReference type="EC" id="1.1.1.141" evidence="3"/>
<evidence type="ECO:0000256" key="20">
    <source>
        <dbReference type="ARBA" id="ARBA00049151"/>
    </source>
</evidence>
<comment type="catalytic activity">
    <reaction evidence="11">
        <text>14-hydroxy-(4Z,7Z,10Z,12E,16Z,19Z)-docosahexaenoate + NAD(+) = 14-oxo-(4Z,7Z,10Z,12E,16Z,19Z)-docosahexaenoate + NADH + H(+)</text>
        <dbReference type="Rhea" id="RHEA:48952"/>
        <dbReference type="ChEBI" id="CHEBI:15378"/>
        <dbReference type="ChEBI" id="CHEBI:57540"/>
        <dbReference type="ChEBI" id="CHEBI:57945"/>
        <dbReference type="ChEBI" id="CHEBI:90866"/>
        <dbReference type="ChEBI" id="CHEBI:90867"/>
    </reaction>
    <physiologicalReaction direction="left-to-right" evidence="11">
        <dbReference type="Rhea" id="RHEA:48953"/>
    </physiologicalReaction>
</comment>
<comment type="caution">
    <text evidence="23">The sequence shown here is derived from an EMBL/GenBank/DDBJ whole genome shotgun (WGS) entry which is preliminary data.</text>
</comment>
<keyword evidence="22" id="KW-0812">Transmembrane</keyword>
<comment type="catalytic activity">
    <reaction evidence="16">
        <text>lipoxin A4 + NAD(+) = 15-oxo-(5S,6R)-dihydroxy-(7E,9E,11Z,13E)-eicosatetraenoate + NADH + H(+)</text>
        <dbReference type="Rhea" id="RHEA:41572"/>
        <dbReference type="ChEBI" id="CHEBI:15378"/>
        <dbReference type="ChEBI" id="CHEBI:57540"/>
        <dbReference type="ChEBI" id="CHEBI:57945"/>
        <dbReference type="ChEBI" id="CHEBI:67026"/>
        <dbReference type="ChEBI" id="CHEBI:78311"/>
    </reaction>
    <physiologicalReaction direction="left-to-right" evidence="16">
        <dbReference type="Rhea" id="RHEA:41573"/>
    </physiologicalReaction>
</comment>
<dbReference type="GO" id="GO:0005737">
    <property type="term" value="C:cytoplasm"/>
    <property type="evidence" value="ECO:0007669"/>
    <property type="project" value="TreeGrafter"/>
</dbReference>
<evidence type="ECO:0000256" key="5">
    <source>
        <dbReference type="ARBA" id="ARBA00040276"/>
    </source>
</evidence>
<dbReference type="GO" id="GO:0016404">
    <property type="term" value="F:15-hydroxyprostaglandin dehydrogenase (NAD+) activity"/>
    <property type="evidence" value="ECO:0007669"/>
    <property type="project" value="UniProtKB-EC"/>
</dbReference>
<evidence type="ECO:0000256" key="1">
    <source>
        <dbReference type="ARBA" id="ARBA00006484"/>
    </source>
</evidence>
<keyword evidence="24" id="KW-1185">Reference proteome</keyword>
<proteinExistence type="inferred from homology"/>
<evidence type="ECO:0000256" key="13">
    <source>
        <dbReference type="ARBA" id="ARBA00048144"/>
    </source>
</evidence>
<dbReference type="EC" id="1.1.1.232" evidence="4"/>
<evidence type="ECO:0000256" key="18">
    <source>
        <dbReference type="ARBA" id="ARBA00048739"/>
    </source>
</evidence>
<evidence type="ECO:0000256" key="3">
    <source>
        <dbReference type="ARBA" id="ARBA00038968"/>
    </source>
</evidence>
<evidence type="ECO:0000256" key="10">
    <source>
        <dbReference type="ARBA" id="ARBA00047672"/>
    </source>
</evidence>
<organism evidence="23 24">
    <name type="scientific">Araneus ventricosus</name>
    <name type="common">Orbweaver spider</name>
    <name type="synonym">Epeira ventricosa</name>
    <dbReference type="NCBI Taxonomy" id="182803"/>
    <lineage>
        <taxon>Eukaryota</taxon>
        <taxon>Metazoa</taxon>
        <taxon>Ecdysozoa</taxon>
        <taxon>Arthropoda</taxon>
        <taxon>Chelicerata</taxon>
        <taxon>Arachnida</taxon>
        <taxon>Araneae</taxon>
        <taxon>Araneomorphae</taxon>
        <taxon>Entelegynae</taxon>
        <taxon>Araneoidea</taxon>
        <taxon>Araneidae</taxon>
        <taxon>Araneus</taxon>
    </lineage>
</organism>
<sequence>MNVGLYKRLGQIRQRVDCLYNLLLKPIRCFHAHAYWKQSSVQAKGANYVCICDINEVPAKAFIETLPSSHRENVIFQQCDVTSFDHFKAAFDRVISSFGRIDLVVNNAGLHDEINWRKVIDVNIVGVINGTKLGFEYMDIRKTSCGGDIINMASVAGLVYFFYVFLINTRAVADDFIFLIKAPTKAQVKFLANEALNQFKSWTAKHNLEISADKSNYIHFNKNRNDPRWPADIRWEVIRRILLYEAAAWANNITSRLLNSIQKKFLLNITGAYSTTPTAALQVIEGITPLHIKAPMESILVRVGRLRRDCNWEGPSFFYQDFQQPKPPLIIDPDNFDLKDKA</sequence>
<evidence type="ECO:0000256" key="14">
    <source>
        <dbReference type="ARBA" id="ARBA00048170"/>
    </source>
</evidence>
<comment type="similarity">
    <text evidence="1">Belongs to the short-chain dehydrogenases/reductases (SDR) family.</text>
</comment>
<reference evidence="23 24" key="1">
    <citation type="journal article" date="2019" name="Sci. Rep.">
        <title>Orb-weaving spider Araneus ventricosus genome elucidates the spidroin gene catalogue.</title>
        <authorList>
            <person name="Kono N."/>
            <person name="Nakamura H."/>
            <person name="Ohtoshi R."/>
            <person name="Moran D.A.P."/>
            <person name="Shinohara A."/>
            <person name="Yoshida Y."/>
            <person name="Fujiwara M."/>
            <person name="Mori M."/>
            <person name="Tomita M."/>
            <person name="Arakawa K."/>
        </authorList>
    </citation>
    <scope>NUCLEOTIDE SEQUENCE [LARGE SCALE GENOMIC DNA]</scope>
</reference>
<comment type="catalytic activity">
    <reaction evidence="19">
        <text>resolvin D2 + NAD(+) = 16-oxoresolvin D2 + NADH + H(+)</text>
        <dbReference type="Rhea" id="RHEA:53588"/>
        <dbReference type="ChEBI" id="CHEBI:15378"/>
        <dbReference type="ChEBI" id="CHEBI:57540"/>
        <dbReference type="ChEBI" id="CHEBI:57945"/>
        <dbReference type="ChEBI" id="CHEBI:133367"/>
        <dbReference type="ChEBI" id="CHEBI:137498"/>
    </reaction>
    <physiologicalReaction direction="left-to-right" evidence="19">
        <dbReference type="Rhea" id="RHEA:53589"/>
    </physiologicalReaction>
</comment>
<comment type="catalytic activity">
    <reaction evidence="10">
        <text>resolvin D1 + NAD(+) = 8-oxoresolvin D1 + NADH + H(+)</text>
        <dbReference type="Rhea" id="RHEA:50124"/>
        <dbReference type="ChEBI" id="CHEBI:15378"/>
        <dbReference type="ChEBI" id="CHEBI:57540"/>
        <dbReference type="ChEBI" id="CHEBI:57945"/>
        <dbReference type="ChEBI" id="CHEBI:132079"/>
        <dbReference type="ChEBI" id="CHEBI:132080"/>
    </reaction>
    <physiologicalReaction direction="left-to-right" evidence="10">
        <dbReference type="Rhea" id="RHEA:50125"/>
    </physiologicalReaction>
</comment>
<evidence type="ECO:0000256" key="4">
    <source>
        <dbReference type="ARBA" id="ARBA00039060"/>
    </source>
</evidence>
<evidence type="ECO:0000256" key="7">
    <source>
        <dbReference type="ARBA" id="ARBA00042026"/>
    </source>
</evidence>
<dbReference type="Proteomes" id="UP000499080">
    <property type="component" value="Unassembled WGS sequence"/>
</dbReference>
<dbReference type="AlphaFoldDB" id="A0A4Y2TZ15"/>
<dbReference type="PANTHER" id="PTHR44229">
    <property type="entry name" value="15-HYDROXYPROSTAGLANDIN DEHYDROGENASE [NAD(+)]"/>
    <property type="match status" value="1"/>
</dbReference>
<dbReference type="PANTHER" id="PTHR44229:SF4">
    <property type="entry name" value="15-HYDROXYPROSTAGLANDIN DEHYDROGENASE [NAD(+)]"/>
    <property type="match status" value="1"/>
</dbReference>
<evidence type="ECO:0000256" key="11">
    <source>
        <dbReference type="ARBA" id="ARBA00048008"/>
    </source>
</evidence>
<keyword evidence="22" id="KW-1133">Transmembrane helix</keyword>
<dbReference type="InterPro" id="IPR036291">
    <property type="entry name" value="NAD(P)-bd_dom_sf"/>
</dbReference>
<feature type="transmembrane region" description="Helical" evidence="22">
    <location>
        <begin position="149"/>
        <end position="167"/>
    </location>
</feature>
<accession>A0A4Y2TZ15</accession>
<comment type="catalytic activity">
    <reaction evidence="14">
        <text>resolvin D1 + NAD(+) = 17-oxoresolvin D1 + NADH + H(+)</text>
        <dbReference type="Rhea" id="RHEA:50128"/>
        <dbReference type="ChEBI" id="CHEBI:15378"/>
        <dbReference type="ChEBI" id="CHEBI:57540"/>
        <dbReference type="ChEBI" id="CHEBI:57945"/>
        <dbReference type="ChEBI" id="CHEBI:132079"/>
        <dbReference type="ChEBI" id="CHEBI:132081"/>
    </reaction>
    <physiologicalReaction direction="left-to-right" evidence="14">
        <dbReference type="Rhea" id="RHEA:50129"/>
    </physiologicalReaction>
</comment>
<dbReference type="GO" id="GO:0047034">
    <property type="term" value="F:15-hydroxyicosatetraenoate dehydrogenase activity"/>
    <property type="evidence" value="ECO:0007669"/>
    <property type="project" value="UniProtKB-EC"/>
</dbReference>
<keyword evidence="2" id="KW-0560">Oxidoreductase</keyword>
<evidence type="ECO:0000256" key="17">
    <source>
        <dbReference type="ARBA" id="ARBA00048611"/>
    </source>
</evidence>
<comment type="catalytic activity">
    <reaction evidence="17">
        <text>prostaglandin A1 + NAD(+) = 15-oxo-prostaglandin A1 + NADH + H(+)</text>
        <dbReference type="Rhea" id="RHEA:41263"/>
        <dbReference type="ChEBI" id="CHEBI:15378"/>
        <dbReference type="ChEBI" id="CHEBI:57398"/>
        <dbReference type="ChEBI" id="CHEBI:57540"/>
        <dbReference type="ChEBI" id="CHEBI:57945"/>
        <dbReference type="ChEBI" id="CHEBI:85072"/>
    </reaction>
    <physiologicalReaction direction="left-to-right" evidence="17">
        <dbReference type="Rhea" id="RHEA:41264"/>
    </physiologicalReaction>
</comment>
<dbReference type="Pfam" id="PF00106">
    <property type="entry name" value="adh_short"/>
    <property type="match status" value="1"/>
</dbReference>
<comment type="catalytic activity">
    <reaction evidence="18">
        <text>prostaglandin E2 + NAD(+) = 15-oxoprostaglandin E2 + NADH + H(+)</text>
        <dbReference type="Rhea" id="RHEA:11876"/>
        <dbReference type="ChEBI" id="CHEBI:15378"/>
        <dbReference type="ChEBI" id="CHEBI:57400"/>
        <dbReference type="ChEBI" id="CHEBI:57540"/>
        <dbReference type="ChEBI" id="CHEBI:57945"/>
        <dbReference type="ChEBI" id="CHEBI:606564"/>
        <dbReference type="EC" id="1.1.1.141"/>
    </reaction>
    <physiologicalReaction direction="left-to-right" evidence="18">
        <dbReference type="Rhea" id="RHEA:11877"/>
    </physiologicalReaction>
</comment>
<evidence type="ECO:0000256" key="9">
    <source>
        <dbReference type="ARBA" id="ARBA00047325"/>
    </source>
</evidence>